<dbReference type="PRINTS" id="PR00344">
    <property type="entry name" value="BCTRLSENSOR"/>
</dbReference>
<dbReference type="EMBL" id="BMYO01000002">
    <property type="protein sequence ID" value="GHD57721.1"/>
    <property type="molecule type" value="Genomic_DNA"/>
</dbReference>
<dbReference type="SUPFAM" id="SSF47384">
    <property type="entry name" value="Homodimeric domain of signal transducing histidine kinase"/>
    <property type="match status" value="1"/>
</dbReference>
<evidence type="ECO:0000256" key="4">
    <source>
        <dbReference type="SAM" id="Coils"/>
    </source>
</evidence>
<feature type="domain" description="Histidine kinase" evidence="5">
    <location>
        <begin position="178"/>
        <end position="385"/>
    </location>
</feature>
<dbReference type="Gene3D" id="3.30.565.10">
    <property type="entry name" value="Histidine kinase-like ATPase, C-terminal domain"/>
    <property type="match status" value="1"/>
</dbReference>
<keyword evidence="7" id="KW-1185">Reference proteome</keyword>
<evidence type="ECO:0000259" key="5">
    <source>
        <dbReference type="PROSITE" id="PS50109"/>
    </source>
</evidence>
<keyword evidence="6" id="KW-0418">Kinase</keyword>
<organism evidence="6 7">
    <name type="scientific">Jeongeupia chitinilytica</name>
    <dbReference type="NCBI Taxonomy" id="1041641"/>
    <lineage>
        <taxon>Bacteria</taxon>
        <taxon>Pseudomonadati</taxon>
        <taxon>Pseudomonadota</taxon>
        <taxon>Betaproteobacteria</taxon>
        <taxon>Neisseriales</taxon>
        <taxon>Chitinibacteraceae</taxon>
        <taxon>Jeongeupia</taxon>
    </lineage>
</organism>
<sequence length="390" mass="42220">MAAPGNNIDPHELEAAFSLFTEASQQLSNAYAELQQQVLTLTGQLEIANGQLRRELDEKAALSRRLAILMERLPGGVVELDATGKVTMLNAAARSLLAPLAEGMDWSSFSTEHLQPGEADCWLYSHVRGVSRLRLVGSNVPEEACRILLVQDLTETWALEQSLAQHKRLAAMGEMAAGLAHQLRTPLATALLYAGHLARPQLGDVDRCRFAGKTVDRLRHLEALTQDMLHFVRGNTLDMEPIPLDDCLLEAVHTIEPQLEAKQLRLVFSPSGQAVKVLADRKALVGLVLNLLENAMQASGSESCIELSSCCASGFATIAVKDQGCGVPPESVERLFEPFFTTRKEGTGLGLAIVHSLIERFGGSISVSSVLGEGTEFVVRLPVLNDVSNV</sequence>
<reference evidence="7" key="1">
    <citation type="journal article" date="2019" name="Int. J. Syst. Evol. Microbiol.">
        <title>The Global Catalogue of Microorganisms (GCM) 10K type strain sequencing project: providing services to taxonomists for standard genome sequencing and annotation.</title>
        <authorList>
            <consortium name="The Broad Institute Genomics Platform"/>
            <consortium name="The Broad Institute Genome Sequencing Center for Infectious Disease"/>
            <person name="Wu L."/>
            <person name="Ma J."/>
        </authorList>
    </citation>
    <scope>NUCLEOTIDE SEQUENCE [LARGE SCALE GENOMIC DNA]</scope>
    <source>
        <strain evidence="7">KCTC 23701</strain>
    </source>
</reference>
<dbReference type="InterPro" id="IPR005467">
    <property type="entry name" value="His_kinase_dom"/>
</dbReference>
<evidence type="ECO:0000256" key="2">
    <source>
        <dbReference type="ARBA" id="ARBA00012438"/>
    </source>
</evidence>
<dbReference type="InterPro" id="IPR036097">
    <property type="entry name" value="HisK_dim/P_sf"/>
</dbReference>
<keyword evidence="4" id="KW-0175">Coiled coil</keyword>
<dbReference type="InterPro" id="IPR036890">
    <property type="entry name" value="HATPase_C_sf"/>
</dbReference>
<evidence type="ECO:0000256" key="1">
    <source>
        <dbReference type="ARBA" id="ARBA00000085"/>
    </source>
</evidence>
<accession>A0ABQ3GX03</accession>
<protein>
    <recommendedName>
        <fullName evidence="2">histidine kinase</fullName>
        <ecNumber evidence="2">2.7.13.3</ecNumber>
    </recommendedName>
</protein>
<dbReference type="InterPro" id="IPR004358">
    <property type="entry name" value="Sig_transdc_His_kin-like_C"/>
</dbReference>
<proteinExistence type="predicted"/>
<dbReference type="GO" id="GO:0016301">
    <property type="term" value="F:kinase activity"/>
    <property type="evidence" value="ECO:0007669"/>
    <property type="project" value="UniProtKB-KW"/>
</dbReference>
<keyword evidence="6" id="KW-0808">Transferase</keyword>
<dbReference type="SMART" id="SM00388">
    <property type="entry name" value="HisKA"/>
    <property type="match status" value="1"/>
</dbReference>
<dbReference type="PANTHER" id="PTHR43065">
    <property type="entry name" value="SENSOR HISTIDINE KINASE"/>
    <property type="match status" value="1"/>
</dbReference>
<name>A0ABQ3GX03_9NEIS</name>
<gene>
    <name evidence="6" type="primary">fleS</name>
    <name evidence="6" type="ORF">GCM10007350_06420</name>
</gene>
<evidence type="ECO:0000256" key="3">
    <source>
        <dbReference type="ARBA" id="ARBA00022553"/>
    </source>
</evidence>
<dbReference type="SMART" id="SM00387">
    <property type="entry name" value="HATPase_c"/>
    <property type="match status" value="1"/>
</dbReference>
<comment type="catalytic activity">
    <reaction evidence="1">
        <text>ATP + protein L-histidine = ADP + protein N-phospho-L-histidine.</text>
        <dbReference type="EC" id="2.7.13.3"/>
    </reaction>
</comment>
<dbReference type="SUPFAM" id="SSF55874">
    <property type="entry name" value="ATPase domain of HSP90 chaperone/DNA topoisomerase II/histidine kinase"/>
    <property type="match status" value="1"/>
</dbReference>
<dbReference type="CDD" id="cd00082">
    <property type="entry name" value="HisKA"/>
    <property type="match status" value="1"/>
</dbReference>
<evidence type="ECO:0000313" key="6">
    <source>
        <dbReference type="EMBL" id="GHD57721.1"/>
    </source>
</evidence>
<keyword evidence="3" id="KW-0597">Phosphoprotein</keyword>
<dbReference type="PROSITE" id="PS50109">
    <property type="entry name" value="HIS_KIN"/>
    <property type="match status" value="1"/>
</dbReference>
<dbReference type="Pfam" id="PF00512">
    <property type="entry name" value="HisKA"/>
    <property type="match status" value="1"/>
</dbReference>
<dbReference type="Gene3D" id="1.10.287.130">
    <property type="match status" value="1"/>
</dbReference>
<feature type="coiled-coil region" evidence="4">
    <location>
        <begin position="24"/>
        <end position="72"/>
    </location>
</feature>
<evidence type="ECO:0000313" key="7">
    <source>
        <dbReference type="Proteomes" id="UP000604737"/>
    </source>
</evidence>
<dbReference type="PANTHER" id="PTHR43065:SF29">
    <property type="entry name" value="SENSOR PROTEIN KINASE FLES"/>
    <property type="match status" value="1"/>
</dbReference>
<dbReference type="InterPro" id="IPR003661">
    <property type="entry name" value="HisK_dim/P_dom"/>
</dbReference>
<dbReference type="EC" id="2.7.13.3" evidence="2"/>
<dbReference type="InterPro" id="IPR003594">
    <property type="entry name" value="HATPase_dom"/>
</dbReference>
<dbReference type="Proteomes" id="UP000604737">
    <property type="component" value="Unassembled WGS sequence"/>
</dbReference>
<comment type="caution">
    <text evidence="6">The sequence shown here is derived from an EMBL/GenBank/DDBJ whole genome shotgun (WGS) entry which is preliminary data.</text>
</comment>
<dbReference type="RefSeq" id="WP_189458723.1">
    <property type="nucleotide sequence ID" value="NZ_BMYO01000002.1"/>
</dbReference>
<dbReference type="Pfam" id="PF02518">
    <property type="entry name" value="HATPase_c"/>
    <property type="match status" value="1"/>
</dbReference>